<gene>
    <name evidence="1" type="ORF">RPERSI_LOCUS26208</name>
</gene>
<reference evidence="1" key="1">
    <citation type="submission" date="2021-06" db="EMBL/GenBank/DDBJ databases">
        <authorList>
            <person name="Kallberg Y."/>
            <person name="Tangrot J."/>
            <person name="Rosling A."/>
        </authorList>
    </citation>
    <scope>NUCLEOTIDE SEQUENCE</scope>
    <source>
        <strain evidence="1">MA461A</strain>
    </source>
</reference>
<accession>A0ACA9S2N5</accession>
<name>A0ACA9S2N5_9GLOM</name>
<feature type="non-terminal residue" evidence="1">
    <location>
        <position position="1"/>
    </location>
</feature>
<dbReference type="EMBL" id="CAJVQC010088728">
    <property type="protein sequence ID" value="CAG8824293.1"/>
    <property type="molecule type" value="Genomic_DNA"/>
</dbReference>
<sequence>IQKYIWCQTCNLQKTGTRVASRNRNIDNCIKKFLLKATEYES</sequence>
<evidence type="ECO:0000313" key="1">
    <source>
        <dbReference type="EMBL" id="CAG8824293.1"/>
    </source>
</evidence>
<evidence type="ECO:0000313" key="2">
    <source>
        <dbReference type="Proteomes" id="UP000789920"/>
    </source>
</evidence>
<organism evidence="1 2">
    <name type="scientific">Racocetra persica</name>
    <dbReference type="NCBI Taxonomy" id="160502"/>
    <lineage>
        <taxon>Eukaryota</taxon>
        <taxon>Fungi</taxon>
        <taxon>Fungi incertae sedis</taxon>
        <taxon>Mucoromycota</taxon>
        <taxon>Glomeromycotina</taxon>
        <taxon>Glomeromycetes</taxon>
        <taxon>Diversisporales</taxon>
        <taxon>Gigasporaceae</taxon>
        <taxon>Racocetra</taxon>
    </lineage>
</organism>
<comment type="caution">
    <text evidence="1">The sequence shown here is derived from an EMBL/GenBank/DDBJ whole genome shotgun (WGS) entry which is preliminary data.</text>
</comment>
<dbReference type="Proteomes" id="UP000789920">
    <property type="component" value="Unassembled WGS sequence"/>
</dbReference>
<proteinExistence type="predicted"/>
<protein>
    <submittedName>
        <fullName evidence="1">30522_t:CDS:1</fullName>
    </submittedName>
</protein>
<feature type="non-terminal residue" evidence="1">
    <location>
        <position position="42"/>
    </location>
</feature>
<keyword evidence="2" id="KW-1185">Reference proteome</keyword>